<dbReference type="EMBL" id="BAAAVM010000064">
    <property type="protein sequence ID" value="GAA3151458.1"/>
    <property type="molecule type" value="Genomic_DNA"/>
</dbReference>
<evidence type="ECO:0000313" key="3">
    <source>
        <dbReference type="Proteomes" id="UP001500893"/>
    </source>
</evidence>
<dbReference type="Proteomes" id="UP001500893">
    <property type="component" value="Unassembled WGS sequence"/>
</dbReference>
<name>A0ABP6NKR5_9ACTN</name>
<organism evidence="2 3">
    <name type="scientific">Streptomyces rameus</name>
    <dbReference type="NCBI Taxonomy" id="68261"/>
    <lineage>
        <taxon>Bacteria</taxon>
        <taxon>Bacillati</taxon>
        <taxon>Actinomycetota</taxon>
        <taxon>Actinomycetes</taxon>
        <taxon>Kitasatosporales</taxon>
        <taxon>Streptomycetaceae</taxon>
        <taxon>Streptomyces</taxon>
    </lineage>
</organism>
<evidence type="ECO:0000313" key="2">
    <source>
        <dbReference type="EMBL" id="GAA3151458.1"/>
    </source>
</evidence>
<sequence>MQYHLRIEKRITPKIQTRIDTAHDFLTTHKRAFRKETLRSGQQWPWHESVVIDVAADGNSHPTSHLECVRLCQPGSPRLHRQAQPNANNINDGDYRRFG</sequence>
<feature type="region of interest" description="Disordered" evidence="1">
    <location>
        <begin position="76"/>
        <end position="99"/>
    </location>
</feature>
<evidence type="ECO:0008006" key="4">
    <source>
        <dbReference type="Google" id="ProtNLM"/>
    </source>
</evidence>
<keyword evidence="3" id="KW-1185">Reference proteome</keyword>
<protein>
    <recommendedName>
        <fullName evidence="4">Transposase</fullName>
    </recommendedName>
</protein>
<gene>
    <name evidence="2" type="ORF">GCM10010521_43830</name>
</gene>
<evidence type="ECO:0000256" key="1">
    <source>
        <dbReference type="SAM" id="MobiDB-lite"/>
    </source>
</evidence>
<reference evidence="3" key="1">
    <citation type="journal article" date="2019" name="Int. J. Syst. Evol. Microbiol.">
        <title>The Global Catalogue of Microorganisms (GCM) 10K type strain sequencing project: providing services to taxonomists for standard genome sequencing and annotation.</title>
        <authorList>
            <consortium name="The Broad Institute Genomics Platform"/>
            <consortium name="The Broad Institute Genome Sequencing Center for Infectious Disease"/>
            <person name="Wu L."/>
            <person name="Ma J."/>
        </authorList>
    </citation>
    <scope>NUCLEOTIDE SEQUENCE [LARGE SCALE GENOMIC DNA]</scope>
    <source>
        <strain evidence="3">JCM 11574</strain>
    </source>
</reference>
<accession>A0ABP6NKR5</accession>
<comment type="caution">
    <text evidence="2">The sequence shown here is derived from an EMBL/GenBank/DDBJ whole genome shotgun (WGS) entry which is preliminary data.</text>
</comment>
<proteinExistence type="predicted"/>